<dbReference type="Pfam" id="PF19686">
    <property type="entry name" value="DUF6188"/>
    <property type="match status" value="1"/>
</dbReference>
<organism evidence="1 2">
    <name type="scientific">Streptomyces gibsoniae</name>
    <dbReference type="NCBI Taxonomy" id="3075529"/>
    <lineage>
        <taxon>Bacteria</taxon>
        <taxon>Bacillati</taxon>
        <taxon>Actinomycetota</taxon>
        <taxon>Actinomycetes</taxon>
        <taxon>Kitasatosporales</taxon>
        <taxon>Streptomycetaceae</taxon>
        <taxon>Streptomyces</taxon>
    </lineage>
</organism>
<comment type="caution">
    <text evidence="1">The sequence shown here is derived from an EMBL/GenBank/DDBJ whole genome shotgun (WGS) entry which is preliminary data.</text>
</comment>
<reference evidence="2" key="1">
    <citation type="submission" date="2023-07" db="EMBL/GenBank/DDBJ databases">
        <title>30 novel species of actinomycetes from the DSMZ collection.</title>
        <authorList>
            <person name="Nouioui I."/>
        </authorList>
    </citation>
    <scope>NUCLEOTIDE SEQUENCE [LARGE SCALE GENOMIC DNA]</scope>
    <source>
        <strain evidence="2">DSM 41699</strain>
    </source>
</reference>
<dbReference type="InterPro" id="IPR046179">
    <property type="entry name" value="DUF6188"/>
</dbReference>
<evidence type="ECO:0000313" key="1">
    <source>
        <dbReference type="EMBL" id="MDT0467946.1"/>
    </source>
</evidence>
<proteinExistence type="predicted"/>
<dbReference type="EMBL" id="JAVREY010000063">
    <property type="protein sequence ID" value="MDT0467946.1"/>
    <property type="molecule type" value="Genomic_DNA"/>
</dbReference>
<sequence>MDGFVDASPYPLVGQFGEPAFHQVEPGGESAVEYEDRWILNLRGMSVTKISVDFRLVLALDSDWEVALEAPVNLSHGTAHANPPVLLNPEAQDVAAALTLFGAEVLSAVAFKSGTLRLVFDTGHHLTCSSDPSFEAWQVTGPTGWRFASLPGGDIAVWSGSGASES</sequence>
<evidence type="ECO:0000313" key="2">
    <source>
        <dbReference type="Proteomes" id="UP001183809"/>
    </source>
</evidence>
<dbReference type="RefSeq" id="WP_311699392.1">
    <property type="nucleotide sequence ID" value="NZ_JAVREY010000063.1"/>
</dbReference>
<dbReference type="Proteomes" id="UP001183809">
    <property type="component" value="Unassembled WGS sequence"/>
</dbReference>
<name>A0ABU2U3Y2_9ACTN</name>
<accession>A0ABU2U3Y2</accession>
<gene>
    <name evidence="1" type="ORF">RM764_33970</name>
</gene>
<protein>
    <submittedName>
        <fullName evidence="1">DUF6188 family protein</fullName>
    </submittedName>
</protein>
<keyword evidence="2" id="KW-1185">Reference proteome</keyword>